<protein>
    <submittedName>
        <fullName evidence="1">Uncharacterized protein</fullName>
    </submittedName>
</protein>
<accession>A0A420RKV1</accession>
<dbReference type="AlphaFoldDB" id="A0A420RKV1"/>
<proteinExistence type="predicted"/>
<dbReference type="Proteomes" id="UP000285860">
    <property type="component" value="Unassembled WGS sequence"/>
</dbReference>
<evidence type="ECO:0000313" key="2">
    <source>
        <dbReference type="Proteomes" id="UP000285860"/>
    </source>
</evidence>
<comment type="caution">
    <text evidence="1">The sequence shown here is derived from an EMBL/GenBank/DDBJ whole genome shotgun (WGS) entry which is preliminary data.</text>
</comment>
<dbReference type="VEuPathDB" id="FungiDB:FOZG_14041"/>
<reference evidence="1 2" key="1">
    <citation type="journal article" date="2018" name="Sci. Rep.">
        <title>Characterisation of pathogen-specific regions and novel effector candidates in Fusarium oxysporum f. sp. cepae.</title>
        <authorList>
            <person name="Armitage A.D."/>
            <person name="Taylor A."/>
            <person name="Sobczyk M.K."/>
            <person name="Baxter L."/>
            <person name="Greenfield B.P."/>
            <person name="Bates H.J."/>
            <person name="Wilson F."/>
            <person name="Jackson A.C."/>
            <person name="Ott S."/>
            <person name="Harrison R.J."/>
            <person name="Clarkson J.P."/>
        </authorList>
    </citation>
    <scope>NUCLEOTIDE SEQUENCE [LARGE SCALE GENOMIC DNA]</scope>
    <source>
        <strain evidence="1 2">Fo_A28</strain>
    </source>
</reference>
<name>A0A420RKV1_FUSOX</name>
<dbReference type="EMBL" id="MRCY01000015">
    <property type="protein sequence ID" value="RKL17630.1"/>
    <property type="molecule type" value="Genomic_DNA"/>
</dbReference>
<gene>
    <name evidence="1" type="ORF">BFJ68_g4509</name>
</gene>
<evidence type="ECO:0000313" key="1">
    <source>
        <dbReference type="EMBL" id="RKL17630.1"/>
    </source>
</evidence>
<sequence length="56" mass="6454">MIDRLAYGEKQRALADDWALVREKRCGVVSMTVCTREVRQRRLKTPMAVSTKMPNS</sequence>
<organism evidence="1 2">
    <name type="scientific">Fusarium oxysporum</name>
    <name type="common">Fusarium vascular wilt</name>
    <dbReference type="NCBI Taxonomy" id="5507"/>
    <lineage>
        <taxon>Eukaryota</taxon>
        <taxon>Fungi</taxon>
        <taxon>Dikarya</taxon>
        <taxon>Ascomycota</taxon>
        <taxon>Pezizomycotina</taxon>
        <taxon>Sordariomycetes</taxon>
        <taxon>Hypocreomycetidae</taxon>
        <taxon>Hypocreales</taxon>
        <taxon>Nectriaceae</taxon>
        <taxon>Fusarium</taxon>
        <taxon>Fusarium oxysporum species complex</taxon>
    </lineage>
</organism>